<evidence type="ECO:0000313" key="6">
    <source>
        <dbReference type="Proteomes" id="UP001530315"/>
    </source>
</evidence>
<dbReference type="SUPFAM" id="SSF53335">
    <property type="entry name" value="S-adenosyl-L-methionine-dependent methyltransferases"/>
    <property type="match status" value="1"/>
</dbReference>
<dbReference type="Pfam" id="PF13489">
    <property type="entry name" value="Methyltransf_23"/>
    <property type="match status" value="1"/>
</dbReference>
<dbReference type="Gene3D" id="1.10.238.10">
    <property type="entry name" value="EF-hand"/>
    <property type="match status" value="1"/>
</dbReference>
<dbReference type="GO" id="GO:0016491">
    <property type="term" value="F:oxidoreductase activity"/>
    <property type="evidence" value="ECO:0007669"/>
    <property type="project" value="UniProtKB-KW"/>
</dbReference>
<protein>
    <recommendedName>
        <fullName evidence="4">EF-hand domain-containing protein</fullName>
    </recommendedName>
</protein>
<accession>A0ABD3PBH1</accession>
<dbReference type="InterPro" id="IPR003819">
    <property type="entry name" value="TauD/TfdA-like"/>
</dbReference>
<keyword evidence="1" id="KW-0106">Calcium</keyword>
<feature type="compositionally biased region" description="Gly residues" evidence="3">
    <location>
        <begin position="47"/>
        <end position="56"/>
    </location>
</feature>
<reference evidence="5 6" key="1">
    <citation type="submission" date="2024-10" db="EMBL/GenBank/DDBJ databases">
        <title>Updated reference genomes for cyclostephanoid diatoms.</title>
        <authorList>
            <person name="Roberts W.R."/>
            <person name="Alverson A.J."/>
        </authorList>
    </citation>
    <scope>NUCLEOTIDE SEQUENCE [LARGE SCALE GENOMIC DNA]</scope>
    <source>
        <strain evidence="5 6">AJA276-08</strain>
    </source>
</reference>
<evidence type="ECO:0000256" key="3">
    <source>
        <dbReference type="SAM" id="MobiDB-lite"/>
    </source>
</evidence>
<dbReference type="Gene3D" id="1.20.910.10">
    <property type="entry name" value="Heme oxygenase-like"/>
    <property type="match status" value="1"/>
</dbReference>
<dbReference type="SUPFAM" id="SSF47473">
    <property type="entry name" value="EF-hand"/>
    <property type="match status" value="1"/>
</dbReference>
<keyword evidence="6" id="KW-1185">Reference proteome</keyword>
<dbReference type="PROSITE" id="PS00018">
    <property type="entry name" value="EF_HAND_1"/>
    <property type="match status" value="1"/>
</dbReference>
<dbReference type="EMBL" id="JALLAZ020000905">
    <property type="protein sequence ID" value="KAL3785062.1"/>
    <property type="molecule type" value="Genomic_DNA"/>
</dbReference>
<name>A0ABD3PBH1_9STRA</name>
<comment type="caution">
    <text evidence="5">The sequence shown here is derived from an EMBL/GenBank/DDBJ whole genome shotgun (WGS) entry which is preliminary data.</text>
</comment>
<dbReference type="PROSITE" id="PS50222">
    <property type="entry name" value="EF_HAND_2"/>
    <property type="match status" value="1"/>
</dbReference>
<dbReference type="InterPro" id="IPR029063">
    <property type="entry name" value="SAM-dependent_MTases_sf"/>
</dbReference>
<dbReference type="Gene3D" id="3.40.50.150">
    <property type="entry name" value="Vaccinia Virus protein VP39"/>
    <property type="match status" value="1"/>
</dbReference>
<dbReference type="PANTHER" id="PTHR43591">
    <property type="entry name" value="METHYLTRANSFERASE"/>
    <property type="match status" value="1"/>
</dbReference>
<dbReference type="SUPFAM" id="SSF48613">
    <property type="entry name" value="Heme oxygenase-like"/>
    <property type="match status" value="1"/>
</dbReference>
<dbReference type="CDD" id="cd02440">
    <property type="entry name" value="AdoMet_MTases"/>
    <property type="match status" value="1"/>
</dbReference>
<dbReference type="AlphaFoldDB" id="A0ABD3PBH1"/>
<dbReference type="Proteomes" id="UP001530315">
    <property type="component" value="Unassembled WGS sequence"/>
</dbReference>
<dbReference type="Pfam" id="PF02668">
    <property type="entry name" value="TauD"/>
    <property type="match status" value="1"/>
</dbReference>
<proteinExistence type="predicted"/>
<evidence type="ECO:0000259" key="4">
    <source>
        <dbReference type="PROSITE" id="PS50222"/>
    </source>
</evidence>
<dbReference type="SUPFAM" id="SSF51197">
    <property type="entry name" value="Clavaminate synthase-like"/>
    <property type="match status" value="1"/>
</dbReference>
<dbReference type="PANTHER" id="PTHR43591:SF110">
    <property type="entry name" value="RHODANESE DOMAIN-CONTAINING PROTEIN"/>
    <property type="match status" value="1"/>
</dbReference>
<dbReference type="InterPro" id="IPR002048">
    <property type="entry name" value="EF_hand_dom"/>
</dbReference>
<keyword evidence="2" id="KW-0560">Oxidoreductase</keyword>
<gene>
    <name evidence="5" type="ORF">ACHAW5_001762</name>
</gene>
<dbReference type="Gene3D" id="3.60.130.10">
    <property type="entry name" value="Clavaminate synthase-like"/>
    <property type="match status" value="1"/>
</dbReference>
<feature type="region of interest" description="Disordered" evidence="3">
    <location>
        <begin position="38"/>
        <end position="64"/>
    </location>
</feature>
<organism evidence="5 6">
    <name type="scientific">Stephanodiscus triporus</name>
    <dbReference type="NCBI Taxonomy" id="2934178"/>
    <lineage>
        <taxon>Eukaryota</taxon>
        <taxon>Sar</taxon>
        <taxon>Stramenopiles</taxon>
        <taxon>Ochrophyta</taxon>
        <taxon>Bacillariophyta</taxon>
        <taxon>Coscinodiscophyceae</taxon>
        <taxon>Thalassiosirophycidae</taxon>
        <taxon>Stephanodiscales</taxon>
        <taxon>Stephanodiscaceae</taxon>
        <taxon>Stephanodiscus</taxon>
    </lineage>
</organism>
<dbReference type="CDD" id="cd00051">
    <property type="entry name" value="EFh"/>
    <property type="match status" value="1"/>
</dbReference>
<feature type="domain" description="EF-hand" evidence="4">
    <location>
        <begin position="85"/>
        <end position="120"/>
    </location>
</feature>
<evidence type="ECO:0000256" key="1">
    <source>
        <dbReference type="ARBA" id="ARBA00022837"/>
    </source>
</evidence>
<dbReference type="InterPro" id="IPR011992">
    <property type="entry name" value="EF-hand-dom_pair"/>
</dbReference>
<dbReference type="InterPro" id="IPR042098">
    <property type="entry name" value="TauD-like_sf"/>
</dbReference>
<dbReference type="SMART" id="SM00054">
    <property type="entry name" value="EFh"/>
    <property type="match status" value="1"/>
</dbReference>
<dbReference type="Pfam" id="PF14518">
    <property type="entry name" value="Haem_oxygenas_2"/>
    <property type="match status" value="1"/>
</dbReference>
<evidence type="ECO:0000256" key="2">
    <source>
        <dbReference type="ARBA" id="ARBA00023002"/>
    </source>
</evidence>
<evidence type="ECO:0000313" key="5">
    <source>
        <dbReference type="EMBL" id="KAL3785062.1"/>
    </source>
</evidence>
<sequence>MYKSSESYAIPTEIGFNSGEALMSYVAHLFEKRRRVGSVVDDEKDGGGGGGGGGGDGDGDGDGDGGLNEFELGEFLYELFDGRRLTDDELREAMKTLDANGDGRIDIDEFKSLILKANDNDYCELYDDFNEVLLSPSHTSDEEFVTGLEGYTRDHRAVTHHLLANLACASFGKKETADMLLMFLSAYSRFNSRFIDNVETLLGLLDDEKHVETLGENLREEMGEYDEETLLACEAMGIRRESVRGIPHRELFKGLVEFVETVLQRSYVRFIPKNICEKLNQAIDHAVERGRLGLLSVLYFGSELIVPSIYSSILQGLRNSIDVSNEDAKFLILHIDMDQDHARALREIIIQNCRTKADRLVLAQCTKMLLDARVDFYDSLISYSSLDPMSRWLGIHDEIAIRSNSYPVCMSDFTGHPVVFEMCKDHVRGSTVLDVGCGAGHVARQLVNQGATKIVGVDINGTLVEAANSHPEKNHHAEYYVEGNASNLKATLLKTTKKTNLMPGAQFDVGLFDLSVAAFVFNCLTITDMDKTFRDIFALLKPGGYLVFSVPHPLSSDGSSFTRHGSRNYFALRDKLLEDHVSTISGERFKSRTYSKTFGDYMQTARKWGFEISQIEEVRVNPELLQKNPAFFDPVNGVPLDLVVKLRKPVENNTIATANPLGILPKKLNWNSGVMRHSKNAFVLQIPDQVKQELYTAARECFHRGIDVDDLDVTGDFPLGSFASLKSFAVSVRNMLLHETGLVLLKGLDLEVFGSVESVELVACSKIAYYLLCDHIGTVDGSARGRLFDVMDCNIDAVKSDNVLFSVSNCEADWHTDGASKDKIYDAVSLLCIHPSGIGGRSKISNACNAYDEISRRMPKFLLHELHRPISRDLLENGKGNKTRLTIGDMLSRSDSIMPLRISYNSYPIFDVRQGRIRFRYMRHWIETAHKKMRWRVPTLLRIAMDVLDDTLDKGCCFRKCLERGDILMCNNAIVVSDCAI</sequence>
<dbReference type="InterPro" id="IPR018247">
    <property type="entry name" value="EF_Hand_1_Ca_BS"/>
</dbReference>
<dbReference type="Pfam" id="PF00036">
    <property type="entry name" value="EF-hand_1"/>
    <property type="match status" value="1"/>
</dbReference>
<dbReference type="InterPro" id="IPR016084">
    <property type="entry name" value="Haem_Oase-like_multi-hlx"/>
</dbReference>